<dbReference type="Gene3D" id="1.10.10.10">
    <property type="entry name" value="Winged helix-like DNA-binding domain superfamily/Winged helix DNA-binding domain"/>
    <property type="match status" value="1"/>
</dbReference>
<keyword evidence="13" id="KW-1185">Reference proteome</keyword>
<feature type="domain" description="OmpR/PhoB-type" evidence="11">
    <location>
        <begin position="126"/>
        <end position="233"/>
    </location>
</feature>
<name>A0A2X3W833_9STRE</name>
<evidence type="ECO:0000256" key="2">
    <source>
        <dbReference type="ARBA" id="ARBA00023012"/>
    </source>
</evidence>
<feature type="domain" description="Response regulatory" evidence="10">
    <location>
        <begin position="4"/>
        <end position="118"/>
    </location>
</feature>
<organism evidence="12 13">
    <name type="scientific">Streptococcus ferus</name>
    <dbReference type="NCBI Taxonomy" id="1345"/>
    <lineage>
        <taxon>Bacteria</taxon>
        <taxon>Bacillati</taxon>
        <taxon>Bacillota</taxon>
        <taxon>Bacilli</taxon>
        <taxon>Lactobacillales</taxon>
        <taxon>Streptococcaceae</taxon>
        <taxon>Streptococcus</taxon>
    </lineage>
</organism>
<comment type="function">
    <text evidence="6">Member of the two-component regulatory system DltS/DltR. Regulates the expression of the dlt operon.</text>
</comment>
<evidence type="ECO:0000256" key="6">
    <source>
        <dbReference type="ARBA" id="ARBA00055621"/>
    </source>
</evidence>
<evidence type="ECO:0000256" key="4">
    <source>
        <dbReference type="ARBA" id="ARBA00023125"/>
    </source>
</evidence>
<dbReference type="Gene3D" id="6.10.250.690">
    <property type="match status" value="1"/>
</dbReference>
<evidence type="ECO:0000256" key="1">
    <source>
        <dbReference type="ARBA" id="ARBA00022553"/>
    </source>
</evidence>
<dbReference type="InterPro" id="IPR001789">
    <property type="entry name" value="Sig_transdc_resp-reg_receiver"/>
</dbReference>
<evidence type="ECO:0000256" key="7">
    <source>
        <dbReference type="ARBA" id="ARBA00071115"/>
    </source>
</evidence>
<dbReference type="SUPFAM" id="SSF52172">
    <property type="entry name" value="CheY-like"/>
    <property type="match status" value="1"/>
</dbReference>
<proteinExistence type="predicted"/>
<keyword evidence="3" id="KW-0805">Transcription regulation</keyword>
<evidence type="ECO:0000259" key="11">
    <source>
        <dbReference type="PROSITE" id="PS51755"/>
    </source>
</evidence>
<evidence type="ECO:0000313" key="12">
    <source>
        <dbReference type="EMBL" id="SQF40486.1"/>
    </source>
</evidence>
<dbReference type="Pfam" id="PF00072">
    <property type="entry name" value="Response_reg"/>
    <property type="match status" value="1"/>
</dbReference>
<dbReference type="GO" id="GO:0032993">
    <property type="term" value="C:protein-DNA complex"/>
    <property type="evidence" value="ECO:0007669"/>
    <property type="project" value="TreeGrafter"/>
</dbReference>
<dbReference type="GO" id="GO:0000156">
    <property type="term" value="F:phosphorelay response regulator activity"/>
    <property type="evidence" value="ECO:0007669"/>
    <property type="project" value="TreeGrafter"/>
</dbReference>
<dbReference type="KEGG" id="sfer:NCTC12278_01056"/>
<dbReference type="FunFam" id="3.40.50.2300:FF:000001">
    <property type="entry name" value="DNA-binding response regulator PhoB"/>
    <property type="match status" value="1"/>
</dbReference>
<dbReference type="CDD" id="cd00383">
    <property type="entry name" value="trans_reg_C"/>
    <property type="match status" value="1"/>
</dbReference>
<dbReference type="AlphaFoldDB" id="A0A2X3W833"/>
<dbReference type="SMART" id="SM00448">
    <property type="entry name" value="REC"/>
    <property type="match status" value="1"/>
</dbReference>
<keyword evidence="5" id="KW-0804">Transcription</keyword>
<reference evidence="12 13" key="1">
    <citation type="submission" date="2018-06" db="EMBL/GenBank/DDBJ databases">
        <authorList>
            <consortium name="Pathogen Informatics"/>
            <person name="Doyle S."/>
        </authorList>
    </citation>
    <scope>NUCLEOTIDE SEQUENCE [LARGE SCALE GENOMIC DNA]</scope>
    <source>
        <strain evidence="12 13">NCTC12278</strain>
    </source>
</reference>
<dbReference type="PROSITE" id="PS51755">
    <property type="entry name" value="OMPR_PHOB"/>
    <property type="match status" value="1"/>
</dbReference>
<keyword evidence="2" id="KW-0902">Two-component regulatory system</keyword>
<feature type="modified residue" description="4-aspartylphosphate" evidence="8">
    <location>
        <position position="53"/>
    </location>
</feature>
<dbReference type="InterPro" id="IPR036388">
    <property type="entry name" value="WH-like_DNA-bd_sf"/>
</dbReference>
<dbReference type="GO" id="GO:0006355">
    <property type="term" value="P:regulation of DNA-templated transcription"/>
    <property type="evidence" value="ECO:0007669"/>
    <property type="project" value="InterPro"/>
</dbReference>
<evidence type="ECO:0000313" key="13">
    <source>
        <dbReference type="Proteomes" id="UP000249495"/>
    </source>
</evidence>
<protein>
    <recommendedName>
        <fullName evidence="7">Transcriptional regulatory protein DltR</fullName>
    </recommendedName>
</protein>
<dbReference type="GO" id="GO:0005829">
    <property type="term" value="C:cytosol"/>
    <property type="evidence" value="ECO:0007669"/>
    <property type="project" value="TreeGrafter"/>
</dbReference>
<evidence type="ECO:0000256" key="9">
    <source>
        <dbReference type="PROSITE-ProRule" id="PRU01091"/>
    </source>
</evidence>
<keyword evidence="4 9" id="KW-0238">DNA-binding</keyword>
<dbReference type="InterPro" id="IPR011006">
    <property type="entry name" value="CheY-like_superfamily"/>
</dbReference>
<evidence type="ECO:0000256" key="3">
    <source>
        <dbReference type="ARBA" id="ARBA00023015"/>
    </source>
</evidence>
<evidence type="ECO:0000256" key="5">
    <source>
        <dbReference type="ARBA" id="ARBA00023163"/>
    </source>
</evidence>
<dbReference type="Pfam" id="PF00486">
    <property type="entry name" value="Trans_reg_C"/>
    <property type="match status" value="1"/>
</dbReference>
<keyword evidence="1 8" id="KW-0597">Phosphoprotein</keyword>
<evidence type="ECO:0000259" key="10">
    <source>
        <dbReference type="PROSITE" id="PS50110"/>
    </source>
</evidence>
<dbReference type="STRING" id="1123303.GCA_000372425_00583"/>
<sequence length="233" mass="26173">MTLKILLAEDEEQLSRVYTAALSHQGYDVDQASNGQEAVDLAQENPYDLMILDIMMPVKTGLEALKEIREKGDKTHVIMLTAMSEIDDRVTGLDAGADDYLTKPISLKELLARLRSMERRFDSYDDKVLTYGQVSLDLPQQELAASNSIRLAGKEAQLMAFLIKNATKTISTQEIFKHVWGKDKDSEVDEGYVFIYISYLRQKLKAIKADLQILGEEDGDFQLVHIAGDSHVS</sequence>
<dbReference type="OrthoDB" id="9790442at2"/>
<dbReference type="Gene3D" id="3.40.50.2300">
    <property type="match status" value="1"/>
</dbReference>
<gene>
    <name evidence="12" type="primary">mprA</name>
    <name evidence="12" type="ORF">NCTC12278_01056</name>
</gene>
<dbReference type="RefSeq" id="WP_018029912.1">
    <property type="nucleotide sequence ID" value="NZ_LS483343.1"/>
</dbReference>
<dbReference type="PANTHER" id="PTHR48111">
    <property type="entry name" value="REGULATOR OF RPOS"/>
    <property type="match status" value="1"/>
</dbReference>
<dbReference type="PROSITE" id="PS50110">
    <property type="entry name" value="RESPONSE_REGULATORY"/>
    <property type="match status" value="1"/>
</dbReference>
<feature type="DNA-binding region" description="OmpR/PhoB-type" evidence="9">
    <location>
        <begin position="126"/>
        <end position="233"/>
    </location>
</feature>
<dbReference type="SMART" id="SM00862">
    <property type="entry name" value="Trans_reg_C"/>
    <property type="match status" value="1"/>
</dbReference>
<dbReference type="InterPro" id="IPR039420">
    <property type="entry name" value="WalR-like"/>
</dbReference>
<dbReference type="GO" id="GO:0000976">
    <property type="term" value="F:transcription cis-regulatory region binding"/>
    <property type="evidence" value="ECO:0007669"/>
    <property type="project" value="TreeGrafter"/>
</dbReference>
<accession>A0A2X3W833</accession>
<dbReference type="EMBL" id="LS483343">
    <property type="protein sequence ID" value="SQF40486.1"/>
    <property type="molecule type" value="Genomic_DNA"/>
</dbReference>
<dbReference type="InterPro" id="IPR001867">
    <property type="entry name" value="OmpR/PhoB-type_DNA-bd"/>
</dbReference>
<dbReference type="PANTHER" id="PTHR48111:SF22">
    <property type="entry name" value="REGULATOR OF RPOS"/>
    <property type="match status" value="1"/>
</dbReference>
<dbReference type="Proteomes" id="UP000249495">
    <property type="component" value="Chromosome 1"/>
</dbReference>
<evidence type="ECO:0000256" key="8">
    <source>
        <dbReference type="PROSITE-ProRule" id="PRU00169"/>
    </source>
</evidence>